<dbReference type="OrthoDB" id="9801841at2"/>
<dbReference type="Proteomes" id="UP000294914">
    <property type="component" value="Unassembled WGS sequence"/>
</dbReference>
<dbReference type="Gene3D" id="3.30.200.20">
    <property type="entry name" value="Phosphorylase Kinase, domain 1"/>
    <property type="match status" value="1"/>
</dbReference>
<dbReference type="EMBL" id="SOQX01000005">
    <property type="protein sequence ID" value="TDY00501.1"/>
    <property type="molecule type" value="Genomic_DNA"/>
</dbReference>
<protein>
    <submittedName>
        <fullName evidence="2">Protein kinase-like protein</fullName>
    </submittedName>
</protein>
<dbReference type="InterPro" id="IPR011009">
    <property type="entry name" value="Kinase-like_dom_sf"/>
</dbReference>
<dbReference type="SMART" id="SM00220">
    <property type="entry name" value="S_TKc"/>
    <property type="match status" value="1"/>
</dbReference>
<dbReference type="PROSITE" id="PS50011">
    <property type="entry name" value="PROTEIN_KINASE_DOM"/>
    <property type="match status" value="1"/>
</dbReference>
<feature type="domain" description="Protein kinase" evidence="1">
    <location>
        <begin position="27"/>
        <end position="247"/>
    </location>
</feature>
<evidence type="ECO:0000313" key="2">
    <source>
        <dbReference type="EMBL" id="TDY00501.1"/>
    </source>
</evidence>
<organism evidence="2 3">
    <name type="scientific">Thiohalophilus thiocyanatoxydans</name>
    <dbReference type="NCBI Taxonomy" id="381308"/>
    <lineage>
        <taxon>Bacteria</taxon>
        <taxon>Pseudomonadati</taxon>
        <taxon>Pseudomonadota</taxon>
        <taxon>Gammaproteobacteria</taxon>
        <taxon>Thiohalomonadales</taxon>
        <taxon>Thiohalophilaceae</taxon>
        <taxon>Thiohalophilus</taxon>
    </lineage>
</organism>
<evidence type="ECO:0000313" key="3">
    <source>
        <dbReference type="Proteomes" id="UP000294914"/>
    </source>
</evidence>
<dbReference type="AlphaFoldDB" id="A0A4R8IIM0"/>
<accession>A0A4R8IIM0</accession>
<proteinExistence type="predicted"/>
<sequence>MPAKPAKKTRKIDAFNLAPGRVLARKYEVIRQLGAGWEGEVYLIRELATGIERTAKLFFPQRNLRDKNTHFYATKLHKLRHCPIVIQYSHQDTITVQGEPVTLLISEYVEGDLLSQFIQRHPGKRLPPFEAVHLLHALASGMECIHALGEYHGDLHSDNIIVEGFGLRFDLKLVDLFHLGAPTREHIRMDTVDMIHVFYEALGGQKHYARQPPEIKYIINGLKRSLILKKFKSAGQLRQHLETMRWS</sequence>
<evidence type="ECO:0000259" key="1">
    <source>
        <dbReference type="PROSITE" id="PS50011"/>
    </source>
</evidence>
<dbReference type="SUPFAM" id="SSF56112">
    <property type="entry name" value="Protein kinase-like (PK-like)"/>
    <property type="match status" value="1"/>
</dbReference>
<name>A0A4R8IIM0_9GAMM</name>
<keyword evidence="2" id="KW-0418">Kinase</keyword>
<gene>
    <name evidence="2" type="ORF">EDC23_2002</name>
</gene>
<dbReference type="RefSeq" id="WP_134084067.1">
    <property type="nucleotide sequence ID" value="NZ_SOQX01000005.1"/>
</dbReference>
<dbReference type="GO" id="GO:0004672">
    <property type="term" value="F:protein kinase activity"/>
    <property type="evidence" value="ECO:0007669"/>
    <property type="project" value="InterPro"/>
</dbReference>
<dbReference type="InterPro" id="IPR000719">
    <property type="entry name" value="Prot_kinase_dom"/>
</dbReference>
<comment type="caution">
    <text evidence="2">The sequence shown here is derived from an EMBL/GenBank/DDBJ whole genome shotgun (WGS) entry which is preliminary data.</text>
</comment>
<dbReference type="Gene3D" id="1.10.510.10">
    <property type="entry name" value="Transferase(Phosphotransferase) domain 1"/>
    <property type="match status" value="1"/>
</dbReference>
<dbReference type="Pfam" id="PF00069">
    <property type="entry name" value="Pkinase"/>
    <property type="match status" value="1"/>
</dbReference>
<keyword evidence="3" id="KW-1185">Reference proteome</keyword>
<dbReference type="GO" id="GO:0005524">
    <property type="term" value="F:ATP binding"/>
    <property type="evidence" value="ECO:0007669"/>
    <property type="project" value="InterPro"/>
</dbReference>
<keyword evidence="2" id="KW-0808">Transferase</keyword>
<reference evidence="2 3" key="1">
    <citation type="submission" date="2019-03" db="EMBL/GenBank/DDBJ databases">
        <title>Genomic Encyclopedia of Type Strains, Phase IV (KMG-IV): sequencing the most valuable type-strain genomes for metagenomic binning, comparative biology and taxonomic classification.</title>
        <authorList>
            <person name="Goeker M."/>
        </authorList>
    </citation>
    <scope>NUCLEOTIDE SEQUENCE [LARGE SCALE GENOMIC DNA]</scope>
    <source>
        <strain evidence="2 3">DSM 16326</strain>
    </source>
</reference>